<feature type="compositionally biased region" description="Basic and acidic residues" evidence="1">
    <location>
        <begin position="59"/>
        <end position="88"/>
    </location>
</feature>
<evidence type="ECO:0000313" key="4">
    <source>
        <dbReference type="Proteomes" id="UP000664109"/>
    </source>
</evidence>
<feature type="compositionally biased region" description="Basic and acidic residues" evidence="1">
    <location>
        <begin position="34"/>
        <end position="47"/>
    </location>
</feature>
<comment type="caution">
    <text evidence="3">The sequence shown here is derived from an EMBL/GenBank/DDBJ whole genome shotgun (WGS) entry which is preliminary data.</text>
</comment>
<keyword evidence="2" id="KW-1133">Transmembrane helix</keyword>
<dbReference type="EMBL" id="JAFEJA010000001">
    <property type="protein sequence ID" value="MBM9621504.1"/>
    <property type="molecule type" value="Genomic_DNA"/>
</dbReference>
<keyword evidence="2" id="KW-0812">Transmembrane</keyword>
<protein>
    <submittedName>
        <fullName evidence="3">Uncharacterized protein</fullName>
    </submittedName>
</protein>
<feature type="region of interest" description="Disordered" evidence="1">
    <location>
        <begin position="1"/>
        <end position="105"/>
    </location>
</feature>
<keyword evidence="4" id="KW-1185">Reference proteome</keyword>
<proteinExistence type="predicted"/>
<keyword evidence="2" id="KW-0472">Membrane</keyword>
<evidence type="ECO:0000313" key="3">
    <source>
        <dbReference type="EMBL" id="MBM9621504.1"/>
    </source>
</evidence>
<feature type="compositionally biased region" description="Basic and acidic residues" evidence="1">
    <location>
        <begin position="1"/>
        <end position="27"/>
    </location>
</feature>
<evidence type="ECO:0000256" key="1">
    <source>
        <dbReference type="SAM" id="MobiDB-lite"/>
    </source>
</evidence>
<evidence type="ECO:0000256" key="2">
    <source>
        <dbReference type="SAM" id="Phobius"/>
    </source>
</evidence>
<sequence>MNDEDPRRPGERRVPAPSGDDRAPDRRRPPRGGPRGDDPRYPGERHAPAPPDDATEFPDGPRRVGDARRRGDATEFADGPRRVGDAARRGGPRPADAVGHPGDIRPLRDALRREADTVSGGPAPVDAVLLRGRAARRRRNAALAGAAAAVVAVLAVVPLAGREAALVPVPVPPATVAPVTPRPEPVRTVAPYETVDIGHGRTMALLPDGEQNHVAGHGDIRDEVDAARDLAGENIRPDSLSGGRDLDPGRPVMFSGVFRTGEVPAAVEVRIDSGERLRAGMLRLPGDPDWGTYYAFGPEAAGNQSWTVTAYAADGRVLVETRFDQASGG</sequence>
<name>A0ABS2UVI5_9ACTN</name>
<organism evidence="3 4">
    <name type="scientific">Streptomyces zhihengii</name>
    <dbReference type="NCBI Taxonomy" id="1818004"/>
    <lineage>
        <taxon>Bacteria</taxon>
        <taxon>Bacillati</taxon>
        <taxon>Actinomycetota</taxon>
        <taxon>Actinomycetes</taxon>
        <taxon>Kitasatosporales</taxon>
        <taxon>Streptomycetaceae</taxon>
        <taxon>Streptomyces</taxon>
    </lineage>
</organism>
<reference evidence="3 4" key="1">
    <citation type="journal article" date="2016" name="Arch. Microbiol.">
        <title>Streptomyces zhihengii sp. nov., isolated from rhizospheric soil of Psammosilene tunicoides.</title>
        <authorList>
            <person name="Huang M.J."/>
            <person name="Fei J.J."/>
            <person name="Salam N."/>
            <person name="Kim C.J."/>
            <person name="Hozzein W.N."/>
            <person name="Xiao M."/>
            <person name="Huang H.Q."/>
            <person name="Li W.J."/>
        </authorList>
    </citation>
    <scope>NUCLEOTIDE SEQUENCE [LARGE SCALE GENOMIC DNA]</scope>
    <source>
        <strain evidence="3 4">YIM T102</strain>
    </source>
</reference>
<gene>
    <name evidence="3" type="ORF">JE024_22740</name>
</gene>
<dbReference type="Proteomes" id="UP000664109">
    <property type="component" value="Unassembled WGS sequence"/>
</dbReference>
<feature type="transmembrane region" description="Helical" evidence="2">
    <location>
        <begin position="141"/>
        <end position="161"/>
    </location>
</feature>
<dbReference type="RefSeq" id="WP_205375353.1">
    <property type="nucleotide sequence ID" value="NZ_JAFEJA010000001.1"/>
</dbReference>
<accession>A0ABS2UVI5</accession>